<dbReference type="OrthoDB" id="344729at2"/>
<name>A0A3L9Z4H0_9FLAO</name>
<organism evidence="3 4">
    <name type="scientific">Ulvibacter antarcticus</name>
    <dbReference type="NCBI Taxonomy" id="442714"/>
    <lineage>
        <taxon>Bacteria</taxon>
        <taxon>Pseudomonadati</taxon>
        <taxon>Bacteroidota</taxon>
        <taxon>Flavobacteriia</taxon>
        <taxon>Flavobacteriales</taxon>
        <taxon>Flavobacteriaceae</taxon>
        <taxon>Ulvibacter</taxon>
    </lineage>
</organism>
<dbReference type="AlphaFoldDB" id="A0A3L9Z4H0"/>
<proteinExistence type="predicted"/>
<protein>
    <submittedName>
        <fullName evidence="3">YHS domain-containing protein</fullName>
    </submittedName>
</protein>
<keyword evidence="1" id="KW-0732">Signal</keyword>
<accession>A0A3L9Z4H0</accession>
<sequence length="146" mass="16459">MKLVTTIIFLFLSASLFSQQDVHLKDGFAAEGYDVVAYYNDGAMEGNENYISDYQGVKYKFSSESNQAAFLKNPEMYIPAYGGYCAYAIADDGKKVGINPKTYKIIDGKLYLFYNSWGANTLKKWNKEGSAMMKEKADTNWKALLN</sequence>
<dbReference type="Pfam" id="PF04945">
    <property type="entry name" value="YHS"/>
    <property type="match status" value="1"/>
</dbReference>
<feature type="chain" id="PRO_5017956145" evidence="1">
    <location>
        <begin position="21"/>
        <end position="146"/>
    </location>
</feature>
<dbReference type="RefSeq" id="WP_121906347.1">
    <property type="nucleotide sequence ID" value="NZ_REFC01000011.1"/>
</dbReference>
<dbReference type="InterPro" id="IPR007029">
    <property type="entry name" value="YHS_dom"/>
</dbReference>
<keyword evidence="4" id="KW-1185">Reference proteome</keyword>
<dbReference type="EMBL" id="REFC01000011">
    <property type="protein sequence ID" value="RMA66349.1"/>
    <property type="molecule type" value="Genomic_DNA"/>
</dbReference>
<reference evidence="3 4" key="1">
    <citation type="submission" date="2018-10" db="EMBL/GenBank/DDBJ databases">
        <title>Genomic Encyclopedia of Archaeal and Bacterial Type Strains, Phase II (KMG-II): from individual species to whole genera.</title>
        <authorList>
            <person name="Goeker M."/>
        </authorList>
    </citation>
    <scope>NUCLEOTIDE SEQUENCE [LARGE SCALE GENOMIC DNA]</scope>
    <source>
        <strain evidence="3 4">DSM 23424</strain>
    </source>
</reference>
<evidence type="ECO:0000313" key="4">
    <source>
        <dbReference type="Proteomes" id="UP000271339"/>
    </source>
</evidence>
<evidence type="ECO:0000259" key="2">
    <source>
        <dbReference type="Pfam" id="PF04945"/>
    </source>
</evidence>
<dbReference type="NCBIfam" id="NF041384">
    <property type="entry name" value="YHS_seleno_dom"/>
    <property type="match status" value="1"/>
</dbReference>
<comment type="caution">
    <text evidence="3">The sequence shown here is derived from an EMBL/GenBank/DDBJ whole genome shotgun (WGS) entry which is preliminary data.</text>
</comment>
<evidence type="ECO:0000313" key="3">
    <source>
        <dbReference type="EMBL" id="RMA66349.1"/>
    </source>
</evidence>
<feature type="domain" description="YHS" evidence="2">
    <location>
        <begin position="49"/>
        <end position="80"/>
    </location>
</feature>
<gene>
    <name evidence="3" type="ORF">BXY75_0771</name>
</gene>
<dbReference type="Proteomes" id="UP000271339">
    <property type="component" value="Unassembled WGS sequence"/>
</dbReference>
<feature type="signal peptide" evidence="1">
    <location>
        <begin position="1"/>
        <end position="20"/>
    </location>
</feature>
<evidence type="ECO:0000256" key="1">
    <source>
        <dbReference type="SAM" id="SignalP"/>
    </source>
</evidence>